<dbReference type="Pfam" id="PF13199">
    <property type="entry name" value="Glyco_hydro_66"/>
    <property type="match status" value="1"/>
</dbReference>
<dbReference type="CDD" id="cd14745">
    <property type="entry name" value="GH66"/>
    <property type="match status" value="1"/>
</dbReference>
<dbReference type="Gene3D" id="2.60.40.1180">
    <property type="entry name" value="Golgi alpha-mannosidase II"/>
    <property type="match status" value="1"/>
</dbReference>
<name>A0A1W5ZUA8_9BACI</name>
<evidence type="ECO:0000256" key="2">
    <source>
        <dbReference type="ARBA" id="ARBA00022729"/>
    </source>
</evidence>
<reference evidence="3 4" key="1">
    <citation type="submission" date="2017-04" db="EMBL/GenBank/DDBJ databases">
        <title>The whole genome sequencing and assembly of Halobacillus mangrovi strain.</title>
        <authorList>
            <person name="Lee S.-J."/>
            <person name="Park M.-K."/>
            <person name="Kim J.-Y."/>
            <person name="Lee Y.-J."/>
            <person name="Yi H."/>
            <person name="Bahn Y.-S."/>
            <person name="Kim J.F."/>
            <person name="Lee D.-W."/>
        </authorList>
    </citation>
    <scope>NUCLEOTIDE SEQUENCE [LARGE SCALE GENOMIC DNA]</scope>
    <source>
        <strain evidence="3 4">KTB 131</strain>
    </source>
</reference>
<evidence type="ECO:0000313" key="3">
    <source>
        <dbReference type="EMBL" id="ARI76894.1"/>
    </source>
</evidence>
<dbReference type="Gene3D" id="3.20.20.80">
    <property type="entry name" value="Glycosidases"/>
    <property type="match status" value="1"/>
</dbReference>
<proteinExistence type="inferred from homology"/>
<dbReference type="Gene3D" id="2.60.40.10">
    <property type="entry name" value="Immunoglobulins"/>
    <property type="match status" value="1"/>
</dbReference>
<dbReference type="InterPro" id="IPR017853">
    <property type="entry name" value="GH"/>
</dbReference>
<dbReference type="AlphaFoldDB" id="A0A1W5ZUA8"/>
<evidence type="ECO:0008006" key="5">
    <source>
        <dbReference type="Google" id="ProtNLM"/>
    </source>
</evidence>
<dbReference type="OrthoDB" id="9778932at2"/>
<dbReference type="InterPro" id="IPR025092">
    <property type="entry name" value="Glyco_hydro_66"/>
</dbReference>
<keyword evidence="4" id="KW-1185">Reference proteome</keyword>
<evidence type="ECO:0000313" key="4">
    <source>
        <dbReference type="Proteomes" id="UP000192527"/>
    </source>
</evidence>
<dbReference type="KEGG" id="hmn:HM131_08595"/>
<dbReference type="SUPFAM" id="SSF51445">
    <property type="entry name" value="(Trans)glycosidases"/>
    <property type="match status" value="1"/>
</dbReference>
<dbReference type="EMBL" id="CP020772">
    <property type="protein sequence ID" value="ARI76894.1"/>
    <property type="molecule type" value="Genomic_DNA"/>
</dbReference>
<organism evidence="3 4">
    <name type="scientific">Halobacillus mangrovi</name>
    <dbReference type="NCBI Taxonomy" id="402384"/>
    <lineage>
        <taxon>Bacteria</taxon>
        <taxon>Bacillati</taxon>
        <taxon>Bacillota</taxon>
        <taxon>Bacilli</taxon>
        <taxon>Bacillales</taxon>
        <taxon>Bacillaceae</taxon>
        <taxon>Halobacillus</taxon>
    </lineage>
</organism>
<protein>
    <recommendedName>
        <fullName evidence="5">Cycloisomaltooligosaccharide glucanotransferase</fullName>
    </recommendedName>
</protein>
<evidence type="ECO:0000256" key="1">
    <source>
        <dbReference type="ARBA" id="ARBA00010837"/>
    </source>
</evidence>
<dbReference type="Proteomes" id="UP000192527">
    <property type="component" value="Chromosome"/>
</dbReference>
<comment type="similarity">
    <text evidence="1">Belongs to the glycosyl hydrolase 66 family.</text>
</comment>
<dbReference type="STRING" id="402384.HM131_08595"/>
<sequence>MKMKWLFLISGIGVMLILLIIFSLRSDQNEPGPHISISSITKDKAAYNPGEKVQFKGELNTSYTEGFIQVSYYHRGMKFDEQTLSINGKSFEWEWLPPSRDHQGYLVAISLNNQKQASTIAVDVSSNWTAFPRYGFLSKFSEMKKQDQKTIIKKLNRYHINALQFYDWHDEHHLPLKKQDGRILTSWANIANKPVSLSTIENYIELAHKNGMKAMSYNLLYGSLKEAEADGVLPSWYVFKDKHQQSIDTHPLPDDWKSDIFLTDPGNKEWQDYIFYNQQTVFDELRFDGWHLDQLGDRGNVFNGYGQPINMTEGFKNFLQSVKERFPNHTFVMNAVNQYGQQQIAPSGVPFLYTEVWDPITTYAQLKNILVANRIDYRKNTVLAAYMNYDKADQKGFFNIPGILYTDALIFAHGGAHIELGEHMLAKEFFPNENLSMSQKLRKKLVHYYDFLVGYQNLLRGDELSPAEANLSSENVTFSDKPKKGTVYTFAKKTENKKMIHLLNYMDAAHMEWRDSDGTQSPPSKTGPLSITLQESRRVKSIWMASPDNAQGIPTSVEFEQKAGMLFLTVPYLEYWSMIAIEYEKSPS</sequence>
<keyword evidence="2" id="KW-0732">Signal</keyword>
<accession>A0A1W5ZUA8</accession>
<dbReference type="RefSeq" id="WP_085029369.1">
    <property type="nucleotide sequence ID" value="NZ_CP020772.1"/>
</dbReference>
<dbReference type="InterPro" id="IPR013783">
    <property type="entry name" value="Ig-like_fold"/>
</dbReference>
<gene>
    <name evidence="3" type="ORF">HM131_08595</name>
</gene>
<dbReference type="InterPro" id="IPR013780">
    <property type="entry name" value="Glyco_hydro_b"/>
</dbReference>